<reference evidence="1 2" key="1">
    <citation type="submission" date="2018-11" db="EMBL/GenBank/DDBJ databases">
        <title>Microbial catabolism of amino acid.</title>
        <authorList>
            <person name="Hibi M."/>
            <person name="Ogawa J."/>
        </authorList>
    </citation>
    <scope>NUCLEOTIDE SEQUENCE [LARGE SCALE GENOMIC DNA]</scope>
    <source>
        <strain evidence="1 2">C31-06</strain>
    </source>
</reference>
<sequence length="37" mass="4062">MRNVDWAMFTFLNHMVVDAGLGLIPASRSRRSGGNSP</sequence>
<dbReference type="AlphaFoldDB" id="A0A402CM48"/>
<keyword evidence="1" id="KW-0560">Oxidoreductase</keyword>
<accession>A0A402CM48</accession>
<evidence type="ECO:0000313" key="2">
    <source>
        <dbReference type="Proteomes" id="UP000287519"/>
    </source>
</evidence>
<dbReference type="GO" id="GO:0004497">
    <property type="term" value="F:monooxygenase activity"/>
    <property type="evidence" value="ECO:0007669"/>
    <property type="project" value="UniProtKB-KW"/>
</dbReference>
<name>A0A402CM48_RHOWR</name>
<gene>
    <name evidence="1" type="ORF">Rhow_008989</name>
</gene>
<protein>
    <submittedName>
        <fullName evidence="1">FAD-binding monooxygenase, PheA/TfdB family, similarity to 2,4-dichlorophenol 6-monooxygenase</fullName>
    </submittedName>
</protein>
<organism evidence="1 2">
    <name type="scientific">Rhodococcus wratislaviensis</name>
    <name type="common">Tsukamurella wratislaviensis</name>
    <dbReference type="NCBI Taxonomy" id="44752"/>
    <lineage>
        <taxon>Bacteria</taxon>
        <taxon>Bacillati</taxon>
        <taxon>Actinomycetota</taxon>
        <taxon>Actinomycetes</taxon>
        <taxon>Mycobacteriales</taxon>
        <taxon>Nocardiaceae</taxon>
        <taxon>Rhodococcus</taxon>
    </lineage>
</organism>
<comment type="caution">
    <text evidence="1">The sequence shown here is derived from an EMBL/GenBank/DDBJ whole genome shotgun (WGS) entry which is preliminary data.</text>
</comment>
<dbReference type="Proteomes" id="UP000287519">
    <property type="component" value="Unassembled WGS sequence"/>
</dbReference>
<keyword evidence="1" id="KW-0503">Monooxygenase</keyword>
<keyword evidence="2" id="KW-1185">Reference proteome</keyword>
<evidence type="ECO:0000313" key="1">
    <source>
        <dbReference type="EMBL" id="GCE44568.1"/>
    </source>
</evidence>
<dbReference type="EMBL" id="BHYM01000098">
    <property type="protein sequence ID" value="GCE44568.1"/>
    <property type="molecule type" value="Genomic_DNA"/>
</dbReference>
<proteinExistence type="predicted"/>